<evidence type="ECO:0000256" key="4">
    <source>
        <dbReference type="ARBA" id="ARBA00023136"/>
    </source>
</evidence>
<comment type="caution">
    <text evidence="5">The sequence shown here is derived from an EMBL/GenBank/DDBJ whole genome shotgun (WGS) entry which is preliminary data.</text>
</comment>
<protein>
    <submittedName>
        <fullName evidence="5">Type IV secretory pathway, VirB3-like protein</fullName>
    </submittedName>
</protein>
<gene>
    <name evidence="5" type="ORF">B2A_03078</name>
</gene>
<name>T1AMM4_9ZZZZ</name>
<keyword evidence="4" id="KW-0472">Membrane</keyword>
<reference evidence="5" key="2">
    <citation type="journal article" date="2014" name="ISME J.">
        <title>Microbial stratification in low pH oxic and suboxic macroscopic growths along an acid mine drainage.</title>
        <authorList>
            <person name="Mendez-Garcia C."/>
            <person name="Mesa V."/>
            <person name="Sprenger R.R."/>
            <person name="Richter M."/>
            <person name="Diez M.S."/>
            <person name="Solano J."/>
            <person name="Bargiela R."/>
            <person name="Golyshina O.V."/>
            <person name="Manteca A."/>
            <person name="Ramos J.L."/>
            <person name="Gallego J.R."/>
            <person name="Llorente I."/>
            <person name="Martins Dos Santos V.A."/>
            <person name="Jensen O.N."/>
            <person name="Pelaez A.I."/>
            <person name="Sanchez J."/>
            <person name="Ferrer M."/>
        </authorList>
    </citation>
    <scope>NUCLEOTIDE SEQUENCE</scope>
</reference>
<evidence type="ECO:0000256" key="2">
    <source>
        <dbReference type="ARBA" id="ARBA00022692"/>
    </source>
</evidence>
<proteinExistence type="predicted"/>
<evidence type="ECO:0000313" key="5">
    <source>
        <dbReference type="EMBL" id="EQD61871.1"/>
    </source>
</evidence>
<evidence type="ECO:0000256" key="1">
    <source>
        <dbReference type="ARBA" id="ARBA00004370"/>
    </source>
</evidence>
<comment type="subcellular location">
    <subcellularLocation>
        <location evidence="1">Membrane</location>
    </subcellularLocation>
</comment>
<dbReference type="EMBL" id="AUZZ01002067">
    <property type="protein sequence ID" value="EQD61871.1"/>
    <property type="molecule type" value="Genomic_DNA"/>
</dbReference>
<sequence length="131" mass="14656">MTRASFALTADPLFVGATRPPMRWGVTYSALLANLVFTLETFLVTRNLLTLLVCLPVHGVSALLCARDARFFDLALLSARTRLPAWLANRRLWWAVSYSPLPLDPPDARGRRRGIPQPVCWERHAGESLPC</sequence>
<accession>T1AMM4</accession>
<dbReference type="GO" id="GO:0016020">
    <property type="term" value="C:membrane"/>
    <property type="evidence" value="ECO:0007669"/>
    <property type="project" value="UniProtKB-SubCell"/>
</dbReference>
<keyword evidence="3" id="KW-1133">Transmembrane helix</keyword>
<evidence type="ECO:0000256" key="3">
    <source>
        <dbReference type="ARBA" id="ARBA00022989"/>
    </source>
</evidence>
<reference evidence="5" key="1">
    <citation type="submission" date="2013-08" db="EMBL/GenBank/DDBJ databases">
        <authorList>
            <person name="Mendez C."/>
            <person name="Richter M."/>
            <person name="Ferrer M."/>
            <person name="Sanchez J."/>
        </authorList>
    </citation>
    <scope>NUCLEOTIDE SEQUENCE</scope>
</reference>
<dbReference type="Pfam" id="PF05101">
    <property type="entry name" value="VirB3"/>
    <property type="match status" value="1"/>
</dbReference>
<organism evidence="5">
    <name type="scientific">mine drainage metagenome</name>
    <dbReference type="NCBI Taxonomy" id="410659"/>
    <lineage>
        <taxon>unclassified sequences</taxon>
        <taxon>metagenomes</taxon>
        <taxon>ecological metagenomes</taxon>
    </lineage>
</organism>
<keyword evidence="2" id="KW-0812">Transmembrane</keyword>
<dbReference type="InterPro" id="IPR007792">
    <property type="entry name" value="T4SS_VirB3/TrbD/AvhB"/>
</dbReference>
<dbReference type="AlphaFoldDB" id="T1AMM4"/>